<dbReference type="InterPro" id="IPR025351">
    <property type="entry name" value="Pvc16_N"/>
</dbReference>
<evidence type="ECO:0000259" key="1">
    <source>
        <dbReference type="Pfam" id="PF14065"/>
    </source>
</evidence>
<dbReference type="RefSeq" id="WP_378998956.1">
    <property type="nucleotide sequence ID" value="NZ_JBHSMT010000028.1"/>
</dbReference>
<dbReference type="Pfam" id="PF14065">
    <property type="entry name" value="Pvc16_N"/>
    <property type="match status" value="1"/>
</dbReference>
<accession>A0ABW0MEY4</accession>
<evidence type="ECO:0000313" key="2">
    <source>
        <dbReference type="EMBL" id="MFC5475553.1"/>
    </source>
</evidence>
<keyword evidence="3" id="KW-1185">Reference proteome</keyword>
<name>A0ABW0MEY4_9BURK</name>
<protein>
    <submittedName>
        <fullName evidence="2">DUF4255 domain-containing protein</fullName>
    </submittedName>
</protein>
<dbReference type="EMBL" id="JBHSMT010000028">
    <property type="protein sequence ID" value="MFC5475553.1"/>
    <property type="molecule type" value="Genomic_DNA"/>
</dbReference>
<feature type="domain" description="Pvc16 N-terminal" evidence="1">
    <location>
        <begin position="15"/>
        <end position="193"/>
    </location>
</feature>
<organism evidence="2 3">
    <name type="scientific">Paraherbaspirillum soli</name>
    <dbReference type="NCBI Taxonomy" id="631222"/>
    <lineage>
        <taxon>Bacteria</taxon>
        <taxon>Pseudomonadati</taxon>
        <taxon>Pseudomonadota</taxon>
        <taxon>Betaproteobacteria</taxon>
        <taxon>Burkholderiales</taxon>
        <taxon>Oxalobacteraceae</taxon>
        <taxon>Paraherbaspirillum</taxon>
    </lineage>
</organism>
<reference evidence="3" key="1">
    <citation type="journal article" date="2019" name="Int. J. Syst. Evol. Microbiol.">
        <title>The Global Catalogue of Microorganisms (GCM) 10K type strain sequencing project: providing services to taxonomists for standard genome sequencing and annotation.</title>
        <authorList>
            <consortium name="The Broad Institute Genomics Platform"/>
            <consortium name="The Broad Institute Genome Sequencing Center for Infectious Disease"/>
            <person name="Wu L."/>
            <person name="Ma J."/>
        </authorList>
    </citation>
    <scope>NUCLEOTIDE SEQUENCE [LARGE SCALE GENOMIC DNA]</scope>
    <source>
        <strain evidence="3">JCM 17066</strain>
    </source>
</reference>
<comment type="caution">
    <text evidence="2">The sequence shown here is derived from an EMBL/GenBank/DDBJ whole genome shotgun (WGS) entry which is preliminary data.</text>
</comment>
<evidence type="ECO:0000313" key="3">
    <source>
        <dbReference type="Proteomes" id="UP001596045"/>
    </source>
</evidence>
<gene>
    <name evidence="2" type="ORF">ACFPM8_16445</name>
</gene>
<sequence>MSQFNNDGGQVLRSVSESLRKLIRHYIPELQAESAVVFDSPGEIDSQDETKLSLYLYQTEINPYLRNLAPSLSRQAGTDSQPAALTVTPSPLVVDLHYLMVPYARSAELELVLVDKLMRLLHDVGQLSGEWLSPVLKRSGNEQIAIVPDVGSSETLRNIWAGFPNHPYKLTKLYTLTPVRIPSELSLQSALVTESDLAYRNRNLP</sequence>
<dbReference type="Proteomes" id="UP001596045">
    <property type="component" value="Unassembled WGS sequence"/>
</dbReference>
<proteinExistence type="predicted"/>